<dbReference type="EMBL" id="JBHUFV010000003">
    <property type="protein sequence ID" value="MFD1930522.1"/>
    <property type="molecule type" value="Genomic_DNA"/>
</dbReference>
<proteinExistence type="predicted"/>
<organism evidence="1 2">
    <name type="scientific">Nonomuraea mangrovi</name>
    <dbReference type="NCBI Taxonomy" id="2316207"/>
    <lineage>
        <taxon>Bacteria</taxon>
        <taxon>Bacillati</taxon>
        <taxon>Actinomycetota</taxon>
        <taxon>Actinomycetes</taxon>
        <taxon>Streptosporangiales</taxon>
        <taxon>Streptosporangiaceae</taxon>
        <taxon>Nonomuraea</taxon>
    </lineage>
</organism>
<evidence type="ECO:0000313" key="1">
    <source>
        <dbReference type="EMBL" id="MFD1930522.1"/>
    </source>
</evidence>
<protein>
    <submittedName>
        <fullName evidence="1">Radical SAM-modified peptide, FtsH ternary system-associated</fullName>
    </submittedName>
</protein>
<comment type="caution">
    <text evidence="1">The sequence shown here is derived from an EMBL/GenBank/DDBJ whole genome shotgun (WGS) entry which is preliminary data.</text>
</comment>
<dbReference type="Proteomes" id="UP001597368">
    <property type="component" value="Unassembled WGS sequence"/>
</dbReference>
<keyword evidence="2" id="KW-1185">Reference proteome</keyword>
<gene>
    <name evidence="1" type="ORF">ACFSKW_03420</name>
</gene>
<dbReference type="Pfam" id="PF20007">
    <property type="entry name" value="fvmRadSAM-pep"/>
    <property type="match status" value="1"/>
</dbReference>
<name>A0ABW4SPR7_9ACTN</name>
<sequence>MAHRFVENLPDLIQPEEYQDHPEGRLVRVRIRVTDDGVEVLGDAMRPEVIERVLRSLGQDPIDQMLCG</sequence>
<dbReference type="RefSeq" id="WP_379568975.1">
    <property type="nucleotide sequence ID" value="NZ_JBHUFV010000003.1"/>
</dbReference>
<reference evidence="2" key="1">
    <citation type="journal article" date="2019" name="Int. J. Syst. Evol. Microbiol.">
        <title>The Global Catalogue of Microorganisms (GCM) 10K type strain sequencing project: providing services to taxonomists for standard genome sequencing and annotation.</title>
        <authorList>
            <consortium name="The Broad Institute Genomics Platform"/>
            <consortium name="The Broad Institute Genome Sequencing Center for Infectious Disease"/>
            <person name="Wu L."/>
            <person name="Ma J."/>
        </authorList>
    </citation>
    <scope>NUCLEOTIDE SEQUENCE [LARGE SCALE GENOMIC DNA]</scope>
    <source>
        <strain evidence="2">ICMP 6774ER</strain>
    </source>
</reference>
<evidence type="ECO:0000313" key="2">
    <source>
        <dbReference type="Proteomes" id="UP001597368"/>
    </source>
</evidence>
<dbReference type="InterPro" id="IPR045488">
    <property type="entry name" value="fvmRadSAM-pep"/>
</dbReference>
<accession>A0ABW4SPR7</accession>